<reference evidence="1 2" key="1">
    <citation type="submission" date="2019-05" db="EMBL/GenBank/DDBJ databases">
        <title>Emergence of the Ug99 lineage of the wheat stem rust pathogen through somatic hybridization.</title>
        <authorList>
            <person name="Li F."/>
            <person name="Upadhyaya N.M."/>
            <person name="Sperschneider J."/>
            <person name="Matny O."/>
            <person name="Nguyen-Phuc H."/>
            <person name="Mago R."/>
            <person name="Raley C."/>
            <person name="Miller M.E."/>
            <person name="Silverstein K.A.T."/>
            <person name="Henningsen E."/>
            <person name="Hirsch C.D."/>
            <person name="Visser B."/>
            <person name="Pretorius Z.A."/>
            <person name="Steffenson B.J."/>
            <person name="Schwessinger B."/>
            <person name="Dodds P.N."/>
            <person name="Figueroa M."/>
        </authorList>
    </citation>
    <scope>NUCLEOTIDE SEQUENCE [LARGE SCALE GENOMIC DNA]</scope>
    <source>
        <strain evidence="1">21-0</strain>
    </source>
</reference>
<evidence type="ECO:0000313" key="1">
    <source>
        <dbReference type="EMBL" id="KAA1114923.1"/>
    </source>
</evidence>
<name>A0A5B0QPX2_PUCGR</name>
<proteinExistence type="predicted"/>
<protein>
    <submittedName>
        <fullName evidence="1">Uncharacterized protein</fullName>
    </submittedName>
</protein>
<accession>A0A5B0QPX2</accession>
<evidence type="ECO:0000313" key="2">
    <source>
        <dbReference type="Proteomes" id="UP000324748"/>
    </source>
</evidence>
<gene>
    <name evidence="1" type="ORF">PGT21_027387</name>
</gene>
<dbReference type="Proteomes" id="UP000324748">
    <property type="component" value="Unassembled WGS sequence"/>
</dbReference>
<dbReference type="EMBL" id="VSWC01000014">
    <property type="protein sequence ID" value="KAA1114923.1"/>
    <property type="molecule type" value="Genomic_DNA"/>
</dbReference>
<comment type="caution">
    <text evidence="1">The sequence shown here is derived from an EMBL/GenBank/DDBJ whole genome shotgun (WGS) entry which is preliminary data.</text>
</comment>
<dbReference type="AlphaFoldDB" id="A0A5B0QPX2"/>
<organism evidence="1 2">
    <name type="scientific">Puccinia graminis f. sp. tritici</name>
    <dbReference type="NCBI Taxonomy" id="56615"/>
    <lineage>
        <taxon>Eukaryota</taxon>
        <taxon>Fungi</taxon>
        <taxon>Dikarya</taxon>
        <taxon>Basidiomycota</taxon>
        <taxon>Pucciniomycotina</taxon>
        <taxon>Pucciniomycetes</taxon>
        <taxon>Pucciniales</taxon>
        <taxon>Pucciniaceae</taxon>
        <taxon>Puccinia</taxon>
    </lineage>
</organism>
<sequence length="138" mass="15614">MLRIHQLGLSTQDREDLRPVPSKQERYSLYDCKVSIDSAMIWLKGSEWDTIVDGWRFPERGIDKRLDRLIRWINLTTDKATTPLKELKIQLAKLSCQSQFFVPFSGTTREEEEVLGPGSGIGLGAPAPNSGELVINQL</sequence>
<keyword evidence="2" id="KW-1185">Reference proteome</keyword>